<sequence length="299" mass="33195">MGSHACKPVLPNTSAVNIQHEATPTESCGELSLARYEGEHWLTARSVPDTSWMHCCRLLPESGTPEVDDSRPWVAIFGVGVAGIGKGFPQRGQQRPHATDLGSRGLGVVATHEIRGRRRHVDVAAAISFVRLPLLRHLWQQHVEVGWLISGLWYGSLAWQWLASSAIMLMLAYISSLSSMTGSIAFLNVSLFKCILWNHVTRWTLSLGCVSSSALLPVILSIRITPKLKTSTLVVTCPVTTYSEARYPKAPASLVLKEPFPSRARWMSPKSATLARRSSPKRMFDGFRSRWINVWRAKL</sequence>
<protein>
    <submittedName>
        <fullName evidence="1">Uncharacterized protein</fullName>
    </submittedName>
</protein>
<proteinExistence type="predicted"/>
<dbReference type="EMBL" id="CM042890">
    <property type="protein sequence ID" value="KAI4310458.1"/>
    <property type="molecule type" value="Genomic_DNA"/>
</dbReference>
<gene>
    <name evidence="1" type="ORF">MLD38_035436</name>
</gene>
<organism evidence="1 2">
    <name type="scientific">Melastoma candidum</name>
    <dbReference type="NCBI Taxonomy" id="119954"/>
    <lineage>
        <taxon>Eukaryota</taxon>
        <taxon>Viridiplantae</taxon>
        <taxon>Streptophyta</taxon>
        <taxon>Embryophyta</taxon>
        <taxon>Tracheophyta</taxon>
        <taxon>Spermatophyta</taxon>
        <taxon>Magnoliopsida</taxon>
        <taxon>eudicotyledons</taxon>
        <taxon>Gunneridae</taxon>
        <taxon>Pentapetalae</taxon>
        <taxon>rosids</taxon>
        <taxon>malvids</taxon>
        <taxon>Myrtales</taxon>
        <taxon>Melastomataceae</taxon>
        <taxon>Melastomatoideae</taxon>
        <taxon>Melastomateae</taxon>
        <taxon>Melastoma</taxon>
    </lineage>
</organism>
<name>A0ACB9LH61_9MYRT</name>
<comment type="caution">
    <text evidence="1">The sequence shown here is derived from an EMBL/GenBank/DDBJ whole genome shotgun (WGS) entry which is preliminary data.</text>
</comment>
<accession>A0ACB9LH61</accession>
<keyword evidence="2" id="KW-1185">Reference proteome</keyword>
<evidence type="ECO:0000313" key="1">
    <source>
        <dbReference type="EMBL" id="KAI4310458.1"/>
    </source>
</evidence>
<dbReference type="Proteomes" id="UP001057402">
    <property type="component" value="Chromosome 11"/>
</dbReference>
<reference evidence="2" key="1">
    <citation type="journal article" date="2023" name="Front. Plant Sci.">
        <title>Chromosomal-level genome assembly of Melastoma candidum provides insights into trichome evolution.</title>
        <authorList>
            <person name="Zhong Y."/>
            <person name="Wu W."/>
            <person name="Sun C."/>
            <person name="Zou P."/>
            <person name="Liu Y."/>
            <person name="Dai S."/>
            <person name="Zhou R."/>
        </authorList>
    </citation>
    <scope>NUCLEOTIDE SEQUENCE [LARGE SCALE GENOMIC DNA]</scope>
</reference>
<evidence type="ECO:0000313" key="2">
    <source>
        <dbReference type="Proteomes" id="UP001057402"/>
    </source>
</evidence>